<sequence>MNELTFGEARHLTVRTGLGAEWGSIKKLEGLPREKAIEYILNPAPSNPRPAPYLTPWNKLEPMRDAGAKTRADAWVMAQTEGQRLQGWWIEQLFRTNTPLVERMTLFWHNYFTSSLQKTLQPSLLHQQNLMLRKHALGNFRHLLRSVARDPAMLVYLDGYKNVKAEPNENFARELLELFTLGHGNYTQNDVEAAAKAFTGWGVHPRSGKFHISGEHHDGSRKLFLRRAGNFTGDDIIKILLQNPRTAERVTEKFWKAFISDINPPRQTVVQWANHFRSSNYDIKTLMRVMLNSDEFWSERFRGTLVKSPVDLLIGTIRTIPYPRENTTKMVNLCRLLGQKLFDPPNVKGWEGGDHWISTQTLLVRASYLAKISRGNLNARVKTGPHIKAKNNEEMLEWLLAVPPLNKLPETPGKRRLAHALLKDPAFQVT</sequence>
<gene>
    <name evidence="1" type="ORF">HELGO_WM28423</name>
</gene>
<dbReference type="AlphaFoldDB" id="A0A6S6SAY0"/>
<dbReference type="EMBL" id="CACVAV010000027">
    <property type="protein sequence ID" value="CAA6801759.1"/>
    <property type="molecule type" value="Genomic_DNA"/>
</dbReference>
<proteinExistence type="predicted"/>
<accession>A0A6S6SAY0</accession>
<organism evidence="1">
    <name type="scientific">uncultured Thiotrichaceae bacterium</name>
    <dbReference type="NCBI Taxonomy" id="298394"/>
    <lineage>
        <taxon>Bacteria</taxon>
        <taxon>Pseudomonadati</taxon>
        <taxon>Pseudomonadota</taxon>
        <taxon>Gammaproteobacteria</taxon>
        <taxon>Thiotrichales</taxon>
        <taxon>Thiotrichaceae</taxon>
        <taxon>environmental samples</taxon>
    </lineage>
</organism>
<reference evidence="1" key="1">
    <citation type="submission" date="2020-01" db="EMBL/GenBank/DDBJ databases">
        <authorList>
            <person name="Meier V. D."/>
            <person name="Meier V D."/>
        </authorList>
    </citation>
    <scope>NUCLEOTIDE SEQUENCE</scope>
    <source>
        <strain evidence="1">HLG_WM_MAG_08</strain>
    </source>
</reference>
<dbReference type="Pfam" id="PF08811">
    <property type="entry name" value="DUF1800"/>
    <property type="match status" value="1"/>
</dbReference>
<dbReference type="InterPro" id="IPR014917">
    <property type="entry name" value="DUF1800"/>
</dbReference>
<name>A0A6S6SAY0_9GAMM</name>
<evidence type="ECO:0000313" key="1">
    <source>
        <dbReference type="EMBL" id="CAA6801759.1"/>
    </source>
</evidence>
<protein>
    <submittedName>
        <fullName evidence="1">PROBABLE SIGNAL PEPTIDE PROTEIN</fullName>
    </submittedName>
</protein>